<comment type="function">
    <text evidence="4">Regulates COPI-mediated retrograde protein traffic at the interface between the Golgi apparatus and the endoplasmic reticulum. Involved in the maintenance of the Golgi apparatus morphology.</text>
</comment>
<dbReference type="WBParaSite" id="TREG1_58960.3">
    <property type="protein sequence ID" value="TREG1_58960.3"/>
    <property type="gene ID" value="TREG1_58960"/>
</dbReference>
<dbReference type="Gene3D" id="1.25.10.10">
    <property type="entry name" value="Leucine-rich Repeat Variant"/>
    <property type="match status" value="1"/>
</dbReference>
<reference evidence="8 9" key="2">
    <citation type="submission" date="2023-11" db="UniProtKB">
        <authorList>
            <consortium name="WormBaseParasite"/>
        </authorList>
    </citation>
    <scope>IDENTIFICATION</scope>
</reference>
<feature type="compositionally biased region" description="Polar residues" evidence="5">
    <location>
        <begin position="202"/>
        <end position="218"/>
    </location>
</feature>
<protein>
    <recommendedName>
        <fullName evidence="2">N-terminal kinase-like protein</fullName>
    </recommendedName>
    <alternativeName>
        <fullName evidence="3">SCY1-like protein 1</fullName>
    </alternativeName>
</protein>
<evidence type="ECO:0000259" key="6">
    <source>
        <dbReference type="PROSITE" id="PS50011"/>
    </source>
</evidence>
<evidence type="ECO:0000256" key="2">
    <source>
        <dbReference type="ARBA" id="ARBA00040972"/>
    </source>
</evidence>
<dbReference type="InterPro" id="IPR000719">
    <property type="entry name" value="Prot_kinase_dom"/>
</dbReference>
<evidence type="ECO:0000313" key="9">
    <source>
        <dbReference type="WBParaSite" id="TREG1_58960.2"/>
    </source>
</evidence>
<keyword evidence="7" id="KW-1185">Reference proteome</keyword>
<feature type="region of interest" description="Disordered" evidence="5">
    <location>
        <begin position="687"/>
        <end position="708"/>
    </location>
</feature>
<dbReference type="AlphaFoldDB" id="A0AA85K748"/>
<feature type="compositionally biased region" description="Polar residues" evidence="5">
    <location>
        <begin position="690"/>
        <end position="701"/>
    </location>
</feature>
<accession>A0AA85K748</accession>
<dbReference type="PROSITE" id="PS50011">
    <property type="entry name" value="PROTEIN_KINASE_DOM"/>
    <property type="match status" value="1"/>
</dbReference>
<dbReference type="InterPro" id="IPR011989">
    <property type="entry name" value="ARM-like"/>
</dbReference>
<feature type="domain" description="Protein kinase" evidence="6">
    <location>
        <begin position="30"/>
        <end position="304"/>
    </location>
</feature>
<dbReference type="WBParaSite" id="TREG1_58960.1">
    <property type="protein sequence ID" value="TREG1_58960.1"/>
    <property type="gene ID" value="TREG1_58960"/>
</dbReference>
<dbReference type="InterPro" id="IPR051177">
    <property type="entry name" value="CIK-Related_Protein"/>
</dbReference>
<comment type="similarity">
    <text evidence="1">Belongs to the protein kinase superfamily.</text>
</comment>
<sequence length="895" mass="98145">MWLFTKGDSDGLLSSATSLGLSFSHDPVPGFCVDPPNSEQLGSIQGPYNLTWKLLPGLKKKSKEEVTIFICNLNSSNGSSENESLLSSLQRTAKWMKTLRHPNMLTWVGGTEIGSGKLPNEFGFVTERVLPLRKYLSLKADCGNFNLLSSWGIHQIAKALIFLNDDGKLAHNAVRLDSVFVTTAGEWKLGALDFVGPINEPPSSSRQTVGSANGNTADPYTPPDDRLVDSWGLGCLIWEIFNPFTTLKDRAQLTETTYLKSIPKALVSDYRRLVAASATKGGVKRSTVAQFLRSARNSEKEGFLANDYVDTLLFLEEIELKDSQEKSTFLKNLATQVTSFPDDVCRHKILPHLVNGLRYGSAGIDALLPVLRLIPLLSEADFQSYVLPCLLKLFSSPERATRVRLLEHLPDFIQHLPTKVIETQIFTPVSVGFTDTHPIVREATVRAMIHLAPKLSNKLLNENLIKHITVLQVRDEQGGIRTNSTVCLAKLAPYFSTQTQRGPMLSAFLRATRDPFLPNRQAAITALAATQEYYTNDLLAGKLLPCLSFLTTDPEKSIRDDTFRAMRGILDRLEHASENNTINQPSDSQTTDINDPSNPTSRLSTTGVAAASALTQWALSALSFSSRLLPASSSATTTTNTTITTESVTQPTNKQEPSISNSTFLSSMNKTSKVIEKGDEKLFGKKDNLDISNKYPSSNPTSNKPLSLKKNLNSLDLVDTDDIDIDDGDDWNVDFDGDDNDVVGTENAGDNKSTLLNAQSSNRTLNSDPIPLVASSYWNENQSSQTAKSKLTSDWDSDSFFDSLTLQENTSGGKKVVKKVDNGSKLSQSSTKLTKTKKHSNNQVTKVSNKPPPLTATEVKNSTDIPSSKESKKSMSPGVNNSTTTTETTDDWGDW</sequence>
<dbReference type="Proteomes" id="UP000050795">
    <property type="component" value="Unassembled WGS sequence"/>
</dbReference>
<dbReference type="Gene3D" id="3.30.200.20">
    <property type="entry name" value="Phosphorylase Kinase, domain 1"/>
    <property type="match status" value="1"/>
</dbReference>
<feature type="region of interest" description="Disordered" evidence="5">
    <location>
        <begin position="575"/>
        <end position="604"/>
    </location>
</feature>
<feature type="compositionally biased region" description="Polar residues" evidence="5">
    <location>
        <begin position="650"/>
        <end position="665"/>
    </location>
</feature>
<evidence type="ECO:0000256" key="4">
    <source>
        <dbReference type="ARBA" id="ARBA00056114"/>
    </source>
</evidence>
<evidence type="ECO:0000256" key="5">
    <source>
        <dbReference type="SAM" id="MobiDB-lite"/>
    </source>
</evidence>
<dbReference type="GO" id="GO:0004672">
    <property type="term" value="F:protein kinase activity"/>
    <property type="evidence" value="ECO:0007669"/>
    <property type="project" value="InterPro"/>
</dbReference>
<dbReference type="SUPFAM" id="SSF48371">
    <property type="entry name" value="ARM repeat"/>
    <property type="match status" value="1"/>
</dbReference>
<dbReference type="PANTHER" id="PTHR12984:SF3">
    <property type="entry name" value="N-TERMINAL KINASE-LIKE PROTEIN"/>
    <property type="match status" value="1"/>
</dbReference>
<feature type="compositionally biased region" description="Polar residues" evidence="5">
    <location>
        <begin position="578"/>
        <end position="604"/>
    </location>
</feature>
<reference evidence="7" key="1">
    <citation type="submission" date="2022-06" db="EMBL/GenBank/DDBJ databases">
        <authorList>
            <person name="Berger JAMES D."/>
            <person name="Berger JAMES D."/>
        </authorList>
    </citation>
    <scope>NUCLEOTIDE SEQUENCE [LARGE SCALE GENOMIC DNA]</scope>
</reference>
<dbReference type="PANTHER" id="PTHR12984">
    <property type="entry name" value="SCY1-RELATED S/T PROTEIN KINASE-LIKE"/>
    <property type="match status" value="1"/>
</dbReference>
<evidence type="ECO:0000313" key="7">
    <source>
        <dbReference type="Proteomes" id="UP000050795"/>
    </source>
</evidence>
<organism evidence="7 9">
    <name type="scientific">Trichobilharzia regenti</name>
    <name type="common">Nasal bird schistosome</name>
    <dbReference type="NCBI Taxonomy" id="157069"/>
    <lineage>
        <taxon>Eukaryota</taxon>
        <taxon>Metazoa</taxon>
        <taxon>Spiralia</taxon>
        <taxon>Lophotrochozoa</taxon>
        <taxon>Platyhelminthes</taxon>
        <taxon>Trematoda</taxon>
        <taxon>Digenea</taxon>
        <taxon>Strigeidida</taxon>
        <taxon>Schistosomatoidea</taxon>
        <taxon>Schistosomatidae</taxon>
        <taxon>Trichobilharzia</taxon>
    </lineage>
</organism>
<feature type="region of interest" description="Disordered" evidence="5">
    <location>
        <begin position="823"/>
        <end position="895"/>
    </location>
</feature>
<dbReference type="InterPro" id="IPR011009">
    <property type="entry name" value="Kinase-like_dom_sf"/>
</dbReference>
<evidence type="ECO:0000313" key="8">
    <source>
        <dbReference type="WBParaSite" id="TREG1_58960.1"/>
    </source>
</evidence>
<evidence type="ECO:0000256" key="3">
    <source>
        <dbReference type="ARBA" id="ARBA00042347"/>
    </source>
</evidence>
<dbReference type="GO" id="GO:0005524">
    <property type="term" value="F:ATP binding"/>
    <property type="evidence" value="ECO:0007669"/>
    <property type="project" value="InterPro"/>
</dbReference>
<feature type="compositionally biased region" description="Low complexity" evidence="5">
    <location>
        <begin position="633"/>
        <end position="649"/>
    </location>
</feature>
<feature type="region of interest" description="Disordered" evidence="5">
    <location>
        <begin position="633"/>
        <end position="665"/>
    </location>
</feature>
<name>A0AA85K748_TRIRE</name>
<feature type="region of interest" description="Disordered" evidence="5">
    <location>
        <begin position="202"/>
        <end position="223"/>
    </location>
</feature>
<dbReference type="WBParaSite" id="TREG1_58960.2">
    <property type="protein sequence ID" value="TREG1_58960.2"/>
    <property type="gene ID" value="TREG1_58960"/>
</dbReference>
<evidence type="ECO:0000256" key="1">
    <source>
        <dbReference type="ARBA" id="ARBA00038349"/>
    </source>
</evidence>
<feature type="compositionally biased region" description="Low complexity" evidence="5">
    <location>
        <begin position="824"/>
        <end position="833"/>
    </location>
</feature>
<dbReference type="Gene3D" id="1.10.510.10">
    <property type="entry name" value="Transferase(Phosphotransferase) domain 1"/>
    <property type="match status" value="1"/>
</dbReference>
<dbReference type="SUPFAM" id="SSF56112">
    <property type="entry name" value="Protein kinase-like (PK-like)"/>
    <property type="match status" value="1"/>
</dbReference>
<dbReference type="InterPro" id="IPR016024">
    <property type="entry name" value="ARM-type_fold"/>
</dbReference>
<proteinExistence type="inferred from homology"/>